<proteinExistence type="inferred from homology"/>
<gene>
    <name evidence="2" type="ORF">HAX54_016579</name>
</gene>
<evidence type="ECO:0000313" key="3">
    <source>
        <dbReference type="Proteomes" id="UP000823775"/>
    </source>
</evidence>
<dbReference type="PANTHER" id="PTHR12832:SF36">
    <property type="entry name" value="T-COMPLEX PROTEIN 11"/>
    <property type="match status" value="1"/>
</dbReference>
<organism evidence="2 3">
    <name type="scientific">Datura stramonium</name>
    <name type="common">Jimsonweed</name>
    <name type="synonym">Common thornapple</name>
    <dbReference type="NCBI Taxonomy" id="4076"/>
    <lineage>
        <taxon>Eukaryota</taxon>
        <taxon>Viridiplantae</taxon>
        <taxon>Streptophyta</taxon>
        <taxon>Embryophyta</taxon>
        <taxon>Tracheophyta</taxon>
        <taxon>Spermatophyta</taxon>
        <taxon>Magnoliopsida</taxon>
        <taxon>eudicotyledons</taxon>
        <taxon>Gunneridae</taxon>
        <taxon>Pentapetalae</taxon>
        <taxon>asterids</taxon>
        <taxon>lamiids</taxon>
        <taxon>Solanales</taxon>
        <taxon>Solanaceae</taxon>
        <taxon>Solanoideae</taxon>
        <taxon>Datureae</taxon>
        <taxon>Datura</taxon>
    </lineage>
</organism>
<keyword evidence="3" id="KW-1185">Reference proteome</keyword>
<comment type="caution">
    <text evidence="2">The sequence shown here is derived from an EMBL/GenBank/DDBJ whole genome shotgun (WGS) entry which is preliminary data.</text>
</comment>
<reference evidence="2 3" key="1">
    <citation type="journal article" date="2021" name="BMC Genomics">
        <title>Datura genome reveals duplications of psychoactive alkaloid biosynthetic genes and high mutation rate following tissue culture.</title>
        <authorList>
            <person name="Rajewski A."/>
            <person name="Carter-House D."/>
            <person name="Stajich J."/>
            <person name="Litt A."/>
        </authorList>
    </citation>
    <scope>NUCLEOTIDE SEQUENCE [LARGE SCALE GENOMIC DNA]</scope>
    <source>
        <strain evidence="2">AR-01</strain>
    </source>
</reference>
<evidence type="ECO:0000256" key="1">
    <source>
        <dbReference type="ARBA" id="ARBA00010954"/>
    </source>
</evidence>
<name>A0ABS8Y6N4_DATST</name>
<evidence type="ECO:0000313" key="2">
    <source>
        <dbReference type="EMBL" id="MCE5166260.1"/>
    </source>
</evidence>
<dbReference type="EMBL" id="JACEIK010020730">
    <property type="protein sequence ID" value="MCE5166260.1"/>
    <property type="molecule type" value="Genomic_DNA"/>
</dbReference>
<protein>
    <submittedName>
        <fullName evidence="2">Uncharacterized protein</fullName>
    </submittedName>
</protein>
<dbReference type="Proteomes" id="UP000823775">
    <property type="component" value="Unassembled WGS sequence"/>
</dbReference>
<sequence length="155" mass="17355">MKEVQNELCEMSPPSWRQEIVDTVDIDNLAQVLNSGTLDMDYFGKILEFSLVTLRKLSAPMIEDELQTNHQKFLKELGESTQDGENTTALFAALVVKGLQFVLTQIKKLKGEISKARIKLLELIKGPAGFEYLRSSFSNLYGPPIEAPISLPLVK</sequence>
<dbReference type="InterPro" id="IPR008862">
    <property type="entry name" value="Tcp11"/>
</dbReference>
<comment type="similarity">
    <text evidence="1">Belongs to the TCP11 family.</text>
</comment>
<dbReference type="Pfam" id="PF05794">
    <property type="entry name" value="Tcp11"/>
    <property type="match status" value="1"/>
</dbReference>
<accession>A0ABS8Y6N4</accession>
<dbReference type="PANTHER" id="PTHR12832">
    <property type="entry name" value="TESTIS-SPECIFIC PROTEIN PBS13 T-COMPLEX 11"/>
    <property type="match status" value="1"/>
</dbReference>